<dbReference type="Proteomes" id="UP001500552">
    <property type="component" value="Unassembled WGS sequence"/>
</dbReference>
<protein>
    <recommendedName>
        <fullName evidence="4">Right handed beta helix region</fullName>
    </recommendedName>
</protein>
<accession>A0ABP8LXY2</accession>
<comment type="caution">
    <text evidence="2">The sequence shown here is derived from an EMBL/GenBank/DDBJ whole genome shotgun (WGS) entry which is preliminary data.</text>
</comment>
<dbReference type="InterPro" id="IPR011050">
    <property type="entry name" value="Pectin_lyase_fold/virulence"/>
</dbReference>
<sequence length="495" mass="54444">MGEDVEYLSDGKANNNQQFNHLTIINQQPAISYQRSNKLKYALALLPLLLLLSLLSCEPRDEVITDDPTAVLAFSGDTVLFDTVFVSRGSITKRLKVYNRNAKAVRISEITLAGAAASPYQLTINGVQSPLANNVELRGGDSLYVLVKVNINPTNENQPFLVADSILFRTNGQQQHVKLLAYGQNAYFHRKGAIGTALWDNDKPHVLLDSVLVQEGATLTIRKGSHIYGSNKAVLLVNGRLLVEGTPEERVVFSGYRREEAYQAAPGQWEGIRILTKSGDNQIRYTDIRNTLYGLRIGNPGKAGTLVEGCIIADAYLDGIVAFTSDVQVLNTLIYNCGQYGFGGLGGGNYEVLHSTIVSYHNKLVRETPLFVVTDFIPGTEIEDKATSLRLTNSIVYSDSHAMEDEVLISPLSAATEISHNLLRTSVYIPNWQESDNKLNAEPKFKKPAKFDFSLDTLSPASNAAHYLPRLPLDLKGQARSTTQPDMGALERTID</sequence>
<keyword evidence="3" id="KW-1185">Reference proteome</keyword>
<dbReference type="SUPFAM" id="SSF51126">
    <property type="entry name" value="Pectin lyase-like"/>
    <property type="match status" value="1"/>
</dbReference>
<evidence type="ECO:0000256" key="1">
    <source>
        <dbReference type="SAM" id="MobiDB-lite"/>
    </source>
</evidence>
<dbReference type="Gene3D" id="2.160.20.10">
    <property type="entry name" value="Single-stranded right-handed beta-helix, Pectin lyase-like"/>
    <property type="match status" value="1"/>
</dbReference>
<dbReference type="InterPro" id="IPR012334">
    <property type="entry name" value="Pectin_lyas_fold"/>
</dbReference>
<name>A0ABP8LXY2_9BACT</name>
<feature type="region of interest" description="Disordered" evidence="1">
    <location>
        <begin position="476"/>
        <end position="495"/>
    </location>
</feature>
<evidence type="ECO:0000313" key="2">
    <source>
        <dbReference type="EMBL" id="GAA4439275.1"/>
    </source>
</evidence>
<dbReference type="EMBL" id="BAABHC010000021">
    <property type="protein sequence ID" value="GAA4439275.1"/>
    <property type="molecule type" value="Genomic_DNA"/>
</dbReference>
<evidence type="ECO:0008006" key="4">
    <source>
        <dbReference type="Google" id="ProtNLM"/>
    </source>
</evidence>
<proteinExistence type="predicted"/>
<organism evidence="2 3">
    <name type="scientific">Pontibacter saemangeumensis</name>
    <dbReference type="NCBI Taxonomy" id="1084525"/>
    <lineage>
        <taxon>Bacteria</taxon>
        <taxon>Pseudomonadati</taxon>
        <taxon>Bacteroidota</taxon>
        <taxon>Cytophagia</taxon>
        <taxon>Cytophagales</taxon>
        <taxon>Hymenobacteraceae</taxon>
        <taxon>Pontibacter</taxon>
    </lineage>
</organism>
<gene>
    <name evidence="2" type="ORF">GCM10023188_35540</name>
</gene>
<evidence type="ECO:0000313" key="3">
    <source>
        <dbReference type="Proteomes" id="UP001500552"/>
    </source>
</evidence>
<reference evidence="3" key="1">
    <citation type="journal article" date="2019" name="Int. J. Syst. Evol. Microbiol.">
        <title>The Global Catalogue of Microorganisms (GCM) 10K type strain sequencing project: providing services to taxonomists for standard genome sequencing and annotation.</title>
        <authorList>
            <consortium name="The Broad Institute Genomics Platform"/>
            <consortium name="The Broad Institute Genome Sequencing Center for Infectious Disease"/>
            <person name="Wu L."/>
            <person name="Ma J."/>
        </authorList>
    </citation>
    <scope>NUCLEOTIDE SEQUENCE [LARGE SCALE GENOMIC DNA]</scope>
    <source>
        <strain evidence="3">JCM 17926</strain>
    </source>
</reference>